<dbReference type="PROSITE" id="PS51257">
    <property type="entry name" value="PROKAR_LIPOPROTEIN"/>
    <property type="match status" value="1"/>
</dbReference>
<dbReference type="InterPro" id="IPR011330">
    <property type="entry name" value="Glyco_hydro/deAcase_b/a-brl"/>
</dbReference>
<dbReference type="GO" id="GO:0005975">
    <property type="term" value="P:carbohydrate metabolic process"/>
    <property type="evidence" value="ECO:0007669"/>
    <property type="project" value="InterPro"/>
</dbReference>
<dbReference type="PANTHER" id="PTHR30292:SF0">
    <property type="entry name" value="5-OXOPROLINASE SUBUNIT A"/>
    <property type="match status" value="1"/>
</dbReference>
<evidence type="ECO:0000313" key="2">
    <source>
        <dbReference type="Proteomes" id="UP000737113"/>
    </source>
</evidence>
<sequence length="258" mass="27366">MQTRTQIDLNADLGEGCGQDEAILAYVSSASIACGGHAGDAQSMHLAVRLALKHGVSIGAHPSFPDREHFGRHKMRLEDHQLFDTLVAQITALQRVCRAEGAPMFHVKPHGALYNQAAQNTHLARLIVAAILAVDPGLAVMGLAGTELPRMAAAAGLRAINEAFVDRAYLPDGTLVPRAMPGALITEESKALHQALRLVKQGKVTCLDGREIRLHADSLCVHGDNPRALALVRALVLLLADQGIAIGPMPKSGVKHPG</sequence>
<dbReference type="NCBIfam" id="NF003816">
    <property type="entry name" value="PRK05406.1-5"/>
    <property type="match status" value="1"/>
</dbReference>
<organism evidence="1 2">
    <name type="scientific">Shewanella salipaludis</name>
    <dbReference type="NCBI Taxonomy" id="2723052"/>
    <lineage>
        <taxon>Bacteria</taxon>
        <taxon>Pseudomonadati</taxon>
        <taxon>Pseudomonadota</taxon>
        <taxon>Gammaproteobacteria</taxon>
        <taxon>Alteromonadales</taxon>
        <taxon>Shewanellaceae</taxon>
        <taxon>Shewanella</taxon>
    </lineage>
</organism>
<name>A0A972JMR7_9GAMM</name>
<proteinExistence type="predicted"/>
<dbReference type="EC" id="3.5.2.9" evidence="1"/>
<dbReference type="EMBL" id="JAAXYH010000016">
    <property type="protein sequence ID" value="NMH66787.1"/>
    <property type="molecule type" value="Genomic_DNA"/>
</dbReference>
<dbReference type="NCBIfam" id="NF003814">
    <property type="entry name" value="PRK05406.1-3"/>
    <property type="match status" value="1"/>
</dbReference>
<dbReference type="SUPFAM" id="SSF88713">
    <property type="entry name" value="Glycoside hydrolase/deacetylase"/>
    <property type="match status" value="1"/>
</dbReference>
<accession>A0A972JMR7</accession>
<dbReference type="PANTHER" id="PTHR30292">
    <property type="entry name" value="UNCHARACTERIZED PROTEIN YBGL-RELATED"/>
    <property type="match status" value="1"/>
</dbReference>
<dbReference type="RefSeq" id="WP_169565516.1">
    <property type="nucleotide sequence ID" value="NZ_JAAXYH010000016.1"/>
</dbReference>
<comment type="caution">
    <text evidence="1">The sequence shown here is derived from an EMBL/GenBank/DDBJ whole genome shotgun (WGS) entry which is preliminary data.</text>
</comment>
<keyword evidence="2" id="KW-1185">Reference proteome</keyword>
<dbReference type="GO" id="GO:0017168">
    <property type="term" value="F:5-oxoprolinase (ATP-hydrolyzing) activity"/>
    <property type="evidence" value="ECO:0007669"/>
    <property type="project" value="UniProtKB-EC"/>
</dbReference>
<gene>
    <name evidence="1" type="primary">pxpA</name>
    <name evidence="1" type="ORF">HC757_16640</name>
</gene>
<dbReference type="CDD" id="cd10801">
    <property type="entry name" value="LamB_YcsF_like_1"/>
    <property type="match status" value="1"/>
</dbReference>
<reference evidence="1" key="1">
    <citation type="submission" date="2020-04" db="EMBL/GenBank/DDBJ databases">
        <title>Description of Shewanella salipaludis sp. nov., isolated from a salt marsh.</title>
        <authorList>
            <person name="Park S."/>
            <person name="Yoon J.-H."/>
        </authorList>
    </citation>
    <scope>NUCLEOTIDE SEQUENCE</scope>
    <source>
        <strain evidence="1">SHSM-M6</strain>
    </source>
</reference>
<protein>
    <submittedName>
        <fullName evidence="1">5-oxoprolinase subunit PxpA</fullName>
        <ecNumber evidence="1">3.5.2.9</ecNumber>
    </submittedName>
</protein>
<keyword evidence="1" id="KW-0378">Hydrolase</keyword>
<dbReference type="Gene3D" id="3.20.20.370">
    <property type="entry name" value="Glycoside hydrolase/deacetylase"/>
    <property type="match status" value="1"/>
</dbReference>
<dbReference type="Proteomes" id="UP000737113">
    <property type="component" value="Unassembled WGS sequence"/>
</dbReference>
<dbReference type="InterPro" id="IPR005501">
    <property type="entry name" value="LamB/YcsF/PxpA-like"/>
</dbReference>
<dbReference type="Pfam" id="PF03746">
    <property type="entry name" value="LamB_YcsF"/>
    <property type="match status" value="1"/>
</dbReference>
<evidence type="ECO:0000313" key="1">
    <source>
        <dbReference type="EMBL" id="NMH66787.1"/>
    </source>
</evidence>
<dbReference type="AlphaFoldDB" id="A0A972JMR7"/>